<evidence type="ECO:0000259" key="9">
    <source>
        <dbReference type="PROSITE" id="PS50303"/>
    </source>
</evidence>
<dbReference type="GO" id="GO:0005737">
    <property type="term" value="C:cytoplasm"/>
    <property type="evidence" value="ECO:0007669"/>
    <property type="project" value="UniProtKB-SubCell"/>
</dbReference>
<keyword evidence="4" id="KW-0810">Translation regulation</keyword>
<feature type="region of interest" description="Disordered" evidence="8">
    <location>
        <begin position="405"/>
        <end position="424"/>
    </location>
</feature>
<dbReference type="PROSITE" id="PS50303">
    <property type="entry name" value="PUM_HD"/>
    <property type="match status" value="1"/>
</dbReference>
<evidence type="ECO:0000256" key="5">
    <source>
        <dbReference type="ARBA" id="ARBA00022884"/>
    </source>
</evidence>
<evidence type="ECO:0000313" key="11">
    <source>
        <dbReference type="RefSeq" id="XP_022994962.1"/>
    </source>
</evidence>
<sequence>MVTDTYNKLGADISLRSALKSGDYGEDLGMLMRQQREQHEAMSDREKELSLCRSGSAPPTVEGSLNAVGGMFNAYDLLGFSKSTGKGFISDEELRSDPAYVNYYYSNVNLNPRLPPPLLSKEDWRFAQRLHGGGTRGLGGIGDRWEGGRVVVVGGGGGGGGGGGDEGVNGNGSLFMLQPGVGTNEDSGIESRRVGGDWTGDGLIGLPGLGLGSRKKSIAEILQDDLSNGISISRHPSRPTSRNAFDDTLKASESQFGYLHQDMATMGGNKQGMSAVQGVGASHPHTYASAVGASLSRTATPDPQLVARAPSPRIPPVGGGRVSSTVDKRNACGPNSFNGVSLKASESPDLVSSFSGMNLSSNGILGDESHLQSDIQQEIDDHRNFFNLQSEQNDMKMYLSHKNSESGKFHMHSPSQSTRGSHQNNSLVLGVDHAEFNKQAVSSPTSYMKGPYKQTLDNARGSPSHNQNIDNANSSFLNYGFGGYTTHPPVSSIVGTTHLGSGNLPPLYENAAAASALGMSGMNTRAFSGLALGSNMLETANEFQKNNRLENHNAMNAMQLPALDPSYIQYLGSNDYAAAAAAAQVAGISDPPLDGESLMGNGYMDLLGVQKAYLGALLSSQNSQYVLPYYGKSGSLNQNYYGNPGFGLGMSYPGSPLAGSLLPGSPVGSGTAINHIGKALRFSSGMRNLAGGGMGGWHSEAGGNMNGGFVSSLLDEFKNNKSRCFELSEIAGHVFEFSSDQYGSRFIQQKLETASEEEKDMVFHEIMPQALSLMTDVFGNYVVQKFFEHGTASQIRELADQLNGHVLALSLQMYGCRVIQKAIEVVNVDQQTKMVTELDGHIMRCVRDQNGNHVVQKCIECIPEDAIQFIVSTFYDQVVTLSTHPYGCRVIQRVLEHCHNPKTQHIMMNEIFLNVCMLAQDQYGNYVVQHVLEHGKPHERSAIIKKLTGQIVQMSQQKFASNVIEKCLTFGTSAERQALVNEMLGTTDENEPLQVMMKDQFANYVVQKVLETCDDQQLELILNRIKVHLNALKKYTYGKHIVARVEKLVAAGERRISILTPKPAQMVG</sequence>
<keyword evidence="2" id="KW-0963">Cytoplasm</keyword>
<dbReference type="Proteomes" id="UP000504608">
    <property type="component" value="Unplaced"/>
</dbReference>
<dbReference type="PANTHER" id="PTHR12537:SF187">
    <property type="entry name" value="OS04G0276200 PROTEIN"/>
    <property type="match status" value="1"/>
</dbReference>
<keyword evidence="3" id="KW-0677">Repeat</keyword>
<dbReference type="Gene3D" id="1.25.10.10">
    <property type="entry name" value="Leucine-rich Repeat Variant"/>
    <property type="match status" value="1"/>
</dbReference>
<dbReference type="GeneID" id="111490546"/>
<evidence type="ECO:0000256" key="6">
    <source>
        <dbReference type="ARBA" id="ARBA00055193"/>
    </source>
</evidence>
<evidence type="ECO:0000256" key="2">
    <source>
        <dbReference type="ARBA" id="ARBA00022490"/>
    </source>
</evidence>
<protein>
    <submittedName>
        <fullName evidence="11">Pumilio homolog 1-like isoform X1</fullName>
    </submittedName>
</protein>
<gene>
    <name evidence="11" type="primary">LOC111490546</name>
</gene>
<name>A0A6J1JXE0_CUCMA</name>
<feature type="repeat" description="Pumilio" evidence="7">
    <location>
        <begin position="729"/>
        <end position="764"/>
    </location>
</feature>
<reference evidence="11" key="1">
    <citation type="submission" date="2025-08" db="UniProtKB">
        <authorList>
            <consortium name="RefSeq"/>
        </authorList>
    </citation>
    <scope>IDENTIFICATION</scope>
    <source>
        <tissue evidence="11">Young leaves</tissue>
    </source>
</reference>
<feature type="repeat" description="Pumilio" evidence="7">
    <location>
        <begin position="837"/>
        <end position="872"/>
    </location>
</feature>
<dbReference type="SMART" id="SM00025">
    <property type="entry name" value="Pumilio"/>
    <property type="match status" value="8"/>
</dbReference>
<dbReference type="InterPro" id="IPR012940">
    <property type="entry name" value="NABP"/>
</dbReference>
<dbReference type="InterPro" id="IPR033133">
    <property type="entry name" value="PUM-HD"/>
</dbReference>
<dbReference type="InterPro" id="IPR016024">
    <property type="entry name" value="ARM-type_fold"/>
</dbReference>
<evidence type="ECO:0000256" key="3">
    <source>
        <dbReference type="ARBA" id="ARBA00022737"/>
    </source>
</evidence>
<dbReference type="PROSITE" id="PS50302">
    <property type="entry name" value="PUM"/>
    <property type="match status" value="8"/>
</dbReference>
<evidence type="ECO:0000256" key="4">
    <source>
        <dbReference type="ARBA" id="ARBA00022845"/>
    </source>
</evidence>
<dbReference type="FunFam" id="1.25.10.10:FF:000004">
    <property type="entry name" value="Pumilio homolog 1 isoform 2"/>
    <property type="match status" value="1"/>
</dbReference>
<dbReference type="SUPFAM" id="SSF48371">
    <property type="entry name" value="ARM repeat"/>
    <property type="match status" value="1"/>
</dbReference>
<feature type="repeat" description="Pumilio" evidence="7">
    <location>
        <begin position="765"/>
        <end position="800"/>
    </location>
</feature>
<dbReference type="InterPro" id="IPR001313">
    <property type="entry name" value="Pumilio_RNA-bd_rpt"/>
</dbReference>
<proteinExistence type="predicted"/>
<feature type="compositionally biased region" description="Polar residues" evidence="8">
    <location>
        <begin position="413"/>
        <end position="424"/>
    </location>
</feature>
<feature type="repeat" description="Pumilio" evidence="7">
    <location>
        <begin position="982"/>
        <end position="1023"/>
    </location>
</feature>
<feature type="repeat" description="Pumilio" evidence="7">
    <location>
        <begin position="873"/>
        <end position="908"/>
    </location>
</feature>
<dbReference type="KEGG" id="cmax:111490546"/>
<keyword evidence="5" id="KW-0694">RNA-binding</keyword>
<comment type="subcellular location">
    <subcellularLocation>
        <location evidence="1">Cytoplasm</location>
    </subcellularLocation>
</comment>
<dbReference type="InterPro" id="IPR011989">
    <property type="entry name" value="ARM-like"/>
</dbReference>
<feature type="repeat" description="Pumilio" evidence="7">
    <location>
        <begin position="910"/>
        <end position="945"/>
    </location>
</feature>
<accession>A0A6J1JXE0</accession>
<dbReference type="RefSeq" id="XP_022994962.1">
    <property type="nucleotide sequence ID" value="XM_023139194.1"/>
</dbReference>
<organism evidence="10 11">
    <name type="scientific">Cucurbita maxima</name>
    <name type="common">Pumpkin</name>
    <name type="synonym">Winter squash</name>
    <dbReference type="NCBI Taxonomy" id="3661"/>
    <lineage>
        <taxon>Eukaryota</taxon>
        <taxon>Viridiplantae</taxon>
        <taxon>Streptophyta</taxon>
        <taxon>Embryophyta</taxon>
        <taxon>Tracheophyta</taxon>
        <taxon>Spermatophyta</taxon>
        <taxon>Magnoliopsida</taxon>
        <taxon>eudicotyledons</taxon>
        <taxon>Gunneridae</taxon>
        <taxon>Pentapetalae</taxon>
        <taxon>rosids</taxon>
        <taxon>fabids</taxon>
        <taxon>Cucurbitales</taxon>
        <taxon>Cucurbitaceae</taxon>
        <taxon>Cucurbiteae</taxon>
        <taxon>Cucurbita</taxon>
    </lineage>
</organism>
<comment type="function">
    <text evidence="6">Sequence-specific RNA-binding protein that regulates translation and mRNA stability by binding the 3'-UTR of target mRNAs. Binds the APUM-binding elements (APBEs) in the 3'-UTR mRNA sequence of CLV1, PNH, WUS and FAS2.</text>
</comment>
<feature type="repeat" description="Pumilio" evidence="7">
    <location>
        <begin position="801"/>
        <end position="836"/>
    </location>
</feature>
<evidence type="ECO:0000313" key="10">
    <source>
        <dbReference type="Proteomes" id="UP000504608"/>
    </source>
</evidence>
<dbReference type="GO" id="GO:0006417">
    <property type="term" value="P:regulation of translation"/>
    <property type="evidence" value="ECO:0007669"/>
    <property type="project" value="UniProtKB-KW"/>
</dbReference>
<keyword evidence="10" id="KW-1185">Reference proteome</keyword>
<dbReference type="Pfam" id="PF07990">
    <property type="entry name" value="NABP"/>
    <property type="match status" value="1"/>
</dbReference>
<dbReference type="AlphaFoldDB" id="A0A6J1JXE0"/>
<feature type="repeat" description="Pumilio" evidence="7">
    <location>
        <begin position="946"/>
        <end position="981"/>
    </location>
</feature>
<dbReference type="GO" id="GO:0003729">
    <property type="term" value="F:mRNA binding"/>
    <property type="evidence" value="ECO:0007669"/>
    <property type="project" value="UniProtKB-ARBA"/>
</dbReference>
<dbReference type="InterPro" id="IPR033712">
    <property type="entry name" value="Pumilio_RNA-bd"/>
</dbReference>
<dbReference type="Pfam" id="PF00806">
    <property type="entry name" value="PUF"/>
    <property type="match status" value="8"/>
</dbReference>
<dbReference type="CDD" id="cd07920">
    <property type="entry name" value="Pumilio"/>
    <property type="match status" value="1"/>
</dbReference>
<evidence type="ECO:0000256" key="7">
    <source>
        <dbReference type="PROSITE-ProRule" id="PRU00317"/>
    </source>
</evidence>
<evidence type="ECO:0000256" key="1">
    <source>
        <dbReference type="ARBA" id="ARBA00004496"/>
    </source>
</evidence>
<feature type="domain" description="PUM-HD" evidence="9">
    <location>
        <begin position="709"/>
        <end position="1049"/>
    </location>
</feature>
<evidence type="ECO:0000256" key="8">
    <source>
        <dbReference type="SAM" id="MobiDB-lite"/>
    </source>
</evidence>
<dbReference type="PANTHER" id="PTHR12537">
    <property type="entry name" value="RNA BINDING PROTEIN PUMILIO-RELATED"/>
    <property type="match status" value="1"/>
</dbReference>
<dbReference type="OrthoDB" id="668540at2759"/>